<dbReference type="Proteomes" id="UP000032746">
    <property type="component" value="Chromosome"/>
</dbReference>
<gene>
    <name evidence="2" type="ORF">ABUW_3826</name>
</gene>
<sequence>MNDVLMVLKTQSLKTDQRVLKEIRSLKKYGAQVDVFVAKNCNMTQEQLGCKIYDISILGGAATQNIFLQIIGILQFYINFLFFLLGKNYKKIWVCDPIMFGIVYLIKVMKPSSIVIWDHHELPPSWFMKNKLLMCFFKKAYLKADIIIHANEPRQKYLEDKLGANAIYSYIISNYPEKVVDEEAFLDPAGEDWLSENEKFIYLQNSLQDNRYGQEVIKAAIACGYKVFHAGKIDSNYIEKHNLDSQNIYFAGYLSIEQINRVLKKCGFTIVLYKQNSLNQIFCDANRLYHAMSLGVPLIVGNNPTLVEATGGYKNFVCLDDDGRDSESLKLAISKLLKDIKERESKTFYWASYDSIFMQVVEKC</sequence>
<feature type="transmembrane region" description="Helical" evidence="1">
    <location>
        <begin position="66"/>
        <end position="85"/>
    </location>
</feature>
<reference evidence="2 3" key="1">
    <citation type="journal article" date="2015" name="J. Bacteriol.">
        <title>Resources for Genetic and Genomic Analysis of Emerging Pathogen Acinetobacter baumannii.</title>
        <authorList>
            <person name="Gallagher L.A."/>
            <person name="Ramage E."/>
            <person name="Weiss E.J."/>
            <person name="Radey M."/>
            <person name="Hayden H.S."/>
            <person name="Held K.G."/>
            <person name="Huse H.K."/>
            <person name="Zurawski D.V."/>
            <person name="Brittnacher M.J."/>
            <person name="Manoil C."/>
        </authorList>
    </citation>
    <scope>NUCLEOTIDE SEQUENCE [LARGE SCALE GENOMIC DNA]</scope>
    <source>
        <strain evidence="2 3">AB5075-UW</strain>
    </source>
</reference>
<accession>A0A0D5YNT6</accession>
<evidence type="ECO:0000256" key="1">
    <source>
        <dbReference type="SAM" id="Phobius"/>
    </source>
</evidence>
<dbReference type="PATRIC" id="fig|470.1345.peg.3743"/>
<keyword evidence="1" id="KW-0812">Transmembrane</keyword>
<evidence type="ECO:0000313" key="3">
    <source>
        <dbReference type="Proteomes" id="UP000032746"/>
    </source>
</evidence>
<keyword evidence="2" id="KW-0808">Transferase</keyword>
<proteinExistence type="predicted"/>
<organism evidence="2 3">
    <name type="scientific">Acinetobacter baumannii</name>
    <dbReference type="NCBI Taxonomy" id="470"/>
    <lineage>
        <taxon>Bacteria</taxon>
        <taxon>Pseudomonadati</taxon>
        <taxon>Pseudomonadota</taxon>
        <taxon>Gammaproteobacteria</taxon>
        <taxon>Moraxellales</taxon>
        <taxon>Moraxellaceae</taxon>
        <taxon>Acinetobacter</taxon>
        <taxon>Acinetobacter calcoaceticus/baumannii complex</taxon>
    </lineage>
</organism>
<dbReference type="GO" id="GO:0016740">
    <property type="term" value="F:transferase activity"/>
    <property type="evidence" value="ECO:0007669"/>
    <property type="project" value="UniProtKB-KW"/>
</dbReference>
<dbReference type="EMBL" id="CP008706">
    <property type="protein sequence ID" value="AKA33496.1"/>
    <property type="molecule type" value="Genomic_DNA"/>
</dbReference>
<evidence type="ECO:0000313" key="2">
    <source>
        <dbReference type="EMBL" id="AKA33496.1"/>
    </source>
</evidence>
<dbReference type="Gene3D" id="3.40.50.2000">
    <property type="entry name" value="Glycogen Phosphorylase B"/>
    <property type="match status" value="1"/>
</dbReference>
<dbReference type="AlphaFoldDB" id="A0A0D5YNT6"/>
<reference evidence="3" key="2">
    <citation type="submission" date="2015-03" db="EMBL/GenBank/DDBJ databases">
        <authorList>
            <person name="Gallagher L.A."/>
            <person name="Hayden H.S."/>
            <person name="Weiss E.J."/>
            <person name="Hager K.R."/>
            <person name="Ramage E."/>
            <person name="Radey M.R."/>
            <person name="Bydalek R."/>
            <person name="Manoil C."/>
            <person name="Miller S.I."/>
            <person name="Brittnacher M.J."/>
        </authorList>
    </citation>
    <scope>NUCLEOTIDE SEQUENCE [LARGE SCALE GENOMIC DNA]</scope>
    <source>
        <strain evidence="3">AB5075-UW</strain>
    </source>
</reference>
<dbReference type="SUPFAM" id="SSF53756">
    <property type="entry name" value="UDP-Glycosyltransferase/glycogen phosphorylase"/>
    <property type="match status" value="1"/>
</dbReference>
<name>A0A0D5YNT6_ACIBA</name>
<dbReference type="RefSeq" id="WP_001000653.1">
    <property type="nucleotide sequence ID" value="NZ_CAJHGJ010000017.1"/>
</dbReference>
<keyword evidence="1" id="KW-0472">Membrane</keyword>
<protein>
    <submittedName>
        <fullName evidence="2">Family 1 glycosyl transferase</fullName>
    </submittedName>
</protein>
<keyword evidence="1" id="KW-1133">Transmembrane helix</keyword>